<name>A0A8I2YG07_9AGAM</name>
<comment type="caution">
    <text evidence="1">The sequence shown here is derived from an EMBL/GenBank/DDBJ whole genome shotgun (WGS) entry which is preliminary data.</text>
</comment>
<proteinExistence type="predicted"/>
<dbReference type="OrthoDB" id="3182339at2759"/>
<dbReference type="Proteomes" id="UP000683000">
    <property type="component" value="Unassembled WGS sequence"/>
</dbReference>
<protein>
    <submittedName>
        <fullName evidence="1">Uncharacterized protein</fullName>
    </submittedName>
</protein>
<dbReference type="EMBL" id="JAGFBS010000037">
    <property type="protein sequence ID" value="KAG6371261.1"/>
    <property type="molecule type" value="Genomic_DNA"/>
</dbReference>
<organism evidence="1 2">
    <name type="scientific">Boletus reticuloceps</name>
    <dbReference type="NCBI Taxonomy" id="495285"/>
    <lineage>
        <taxon>Eukaryota</taxon>
        <taxon>Fungi</taxon>
        <taxon>Dikarya</taxon>
        <taxon>Basidiomycota</taxon>
        <taxon>Agaricomycotina</taxon>
        <taxon>Agaricomycetes</taxon>
        <taxon>Agaricomycetidae</taxon>
        <taxon>Boletales</taxon>
        <taxon>Boletineae</taxon>
        <taxon>Boletaceae</taxon>
        <taxon>Boletoideae</taxon>
        <taxon>Boletus</taxon>
    </lineage>
</organism>
<dbReference type="AlphaFoldDB" id="A0A8I2YG07"/>
<gene>
    <name evidence="1" type="ORF">JVT61DRAFT_9726</name>
</gene>
<sequence length="111" mass="12468">MNTASFLLTRLLGSCCYEDISEQVIRLLRQVHTKMFKWVQDLSYDLMVAPTKTERSKLLRDMAAACRSTFDVGPSILHKLLCSAEDVVALLSCAILIHANSSVDYRCKSNP</sequence>
<keyword evidence="2" id="KW-1185">Reference proteome</keyword>
<accession>A0A8I2YG07</accession>
<evidence type="ECO:0000313" key="1">
    <source>
        <dbReference type="EMBL" id="KAG6371261.1"/>
    </source>
</evidence>
<evidence type="ECO:0000313" key="2">
    <source>
        <dbReference type="Proteomes" id="UP000683000"/>
    </source>
</evidence>
<reference evidence="1" key="1">
    <citation type="submission" date="2021-03" db="EMBL/GenBank/DDBJ databases">
        <title>Evolutionary innovations through gain and loss of genes in the ectomycorrhizal Boletales.</title>
        <authorList>
            <person name="Wu G."/>
            <person name="Miyauchi S."/>
            <person name="Morin E."/>
            <person name="Yang Z.-L."/>
            <person name="Xu J."/>
            <person name="Martin F.M."/>
        </authorList>
    </citation>
    <scope>NUCLEOTIDE SEQUENCE</scope>
    <source>
        <strain evidence="1">BR01</strain>
    </source>
</reference>